<dbReference type="EMBL" id="VNJK01000001">
    <property type="protein sequence ID" value="TVX94267.1"/>
    <property type="molecule type" value="Genomic_DNA"/>
</dbReference>
<keyword evidence="2" id="KW-0808">Transferase</keyword>
<dbReference type="GO" id="GO:0035243">
    <property type="term" value="F:protein-arginine omega-N symmetric methyltransferase activity"/>
    <property type="evidence" value="ECO:0007669"/>
    <property type="project" value="TreeGrafter"/>
</dbReference>
<dbReference type="InterPro" id="IPR029063">
    <property type="entry name" value="SAM-dependent_MTases_sf"/>
</dbReference>
<dbReference type="AlphaFoldDB" id="A0A559J308"/>
<evidence type="ECO:0008006" key="5">
    <source>
        <dbReference type="Google" id="ProtNLM"/>
    </source>
</evidence>
<evidence type="ECO:0000256" key="2">
    <source>
        <dbReference type="ARBA" id="ARBA00022679"/>
    </source>
</evidence>
<dbReference type="PANTHER" id="PTHR12049">
    <property type="entry name" value="PROTEIN ARGININE METHYLTRANSFERASE NDUFAF7, MITOCHONDRIAL"/>
    <property type="match status" value="1"/>
</dbReference>
<dbReference type="GO" id="GO:0032259">
    <property type="term" value="P:methylation"/>
    <property type="evidence" value="ECO:0007669"/>
    <property type="project" value="UniProtKB-KW"/>
</dbReference>
<dbReference type="InterPro" id="IPR003788">
    <property type="entry name" value="NDUFAF7"/>
</dbReference>
<dbReference type="InterPro" id="IPR038375">
    <property type="entry name" value="NDUFAF7_sf"/>
</dbReference>
<protein>
    <recommendedName>
        <fullName evidence="5">SAM-dependent methyltransferase</fullName>
    </recommendedName>
</protein>
<dbReference type="SUPFAM" id="SSF53335">
    <property type="entry name" value="S-adenosyl-L-methionine-dependent methyltransferases"/>
    <property type="match status" value="1"/>
</dbReference>
<dbReference type="Gene3D" id="3.40.50.12710">
    <property type="match status" value="1"/>
</dbReference>
<evidence type="ECO:0000313" key="3">
    <source>
        <dbReference type="EMBL" id="TVX94267.1"/>
    </source>
</evidence>
<dbReference type="PANTHER" id="PTHR12049:SF7">
    <property type="entry name" value="PROTEIN ARGININE METHYLTRANSFERASE NDUFAF7, MITOCHONDRIAL"/>
    <property type="match status" value="1"/>
</dbReference>
<comment type="caution">
    <text evidence="3">The sequence shown here is derived from an EMBL/GenBank/DDBJ whole genome shotgun (WGS) entry which is preliminary data.</text>
</comment>
<keyword evidence="4" id="KW-1185">Reference proteome</keyword>
<gene>
    <name evidence="3" type="ORF">FPZ44_15140</name>
</gene>
<sequence>MNSMLSSGQSSSLIHRIQQRLSQFPDYRMPFSIYMSSCMYDQEGGYYTKSSEKVGPAGDFYTSAYIGDAMALIIERYLQLRCSIREWTDKSYRIVEWGAGTGKLAEQLLNVLEHSDCRPMEYVIVESSPYHRSKIQERFANNACPIPVVCWDEQNYFEQAEEMPIFLVANELLDAFPVERIRQRNSKLEQAYVIWNRDKSIFEYEWAEVEAHVSQWAVQHDISLHEGQIYDAGMAASEWLGLVLQALGDCEGLFIDYGDGTRQLTAEHRMNGSLLCYRNHQAYDDPFAAPGDQDMTADVDFDIAERIAFLSDCEVLPRMDQKQFLVENGVLDLLQNHSDADPFSEKARSNRNIRQLLLSDQMSERFKVMAISKGTGNGQDKQ</sequence>
<organism evidence="3 4">
    <name type="scientific">Paenibacillus agilis</name>
    <dbReference type="NCBI Taxonomy" id="3020863"/>
    <lineage>
        <taxon>Bacteria</taxon>
        <taxon>Bacillati</taxon>
        <taxon>Bacillota</taxon>
        <taxon>Bacilli</taxon>
        <taxon>Bacillales</taxon>
        <taxon>Paenibacillaceae</taxon>
        <taxon>Paenibacillus</taxon>
    </lineage>
</organism>
<dbReference type="Pfam" id="PF02636">
    <property type="entry name" value="Methyltransf_28"/>
    <property type="match status" value="1"/>
</dbReference>
<name>A0A559J308_9BACL</name>
<accession>A0A559J308</accession>
<keyword evidence="1" id="KW-0489">Methyltransferase</keyword>
<dbReference type="Proteomes" id="UP000318102">
    <property type="component" value="Unassembled WGS sequence"/>
</dbReference>
<evidence type="ECO:0000256" key="1">
    <source>
        <dbReference type="ARBA" id="ARBA00022603"/>
    </source>
</evidence>
<proteinExistence type="predicted"/>
<reference evidence="3 4" key="1">
    <citation type="submission" date="2019-07" db="EMBL/GenBank/DDBJ databases">
        <authorList>
            <person name="Kim J."/>
        </authorList>
    </citation>
    <scope>NUCLEOTIDE SEQUENCE [LARGE SCALE GENOMIC DNA]</scope>
    <source>
        <strain evidence="3 4">N4</strain>
    </source>
</reference>
<evidence type="ECO:0000313" key="4">
    <source>
        <dbReference type="Proteomes" id="UP000318102"/>
    </source>
</evidence>
<dbReference type="OrthoDB" id="9794208at2"/>